<keyword evidence="3" id="KW-1185">Reference proteome</keyword>
<dbReference type="AlphaFoldDB" id="A0A067PVI0"/>
<organism evidence="2 3">
    <name type="scientific">Jaapia argillacea MUCL 33604</name>
    <dbReference type="NCBI Taxonomy" id="933084"/>
    <lineage>
        <taxon>Eukaryota</taxon>
        <taxon>Fungi</taxon>
        <taxon>Dikarya</taxon>
        <taxon>Basidiomycota</taxon>
        <taxon>Agaricomycotina</taxon>
        <taxon>Agaricomycetes</taxon>
        <taxon>Agaricomycetidae</taxon>
        <taxon>Jaapiales</taxon>
        <taxon>Jaapiaceae</taxon>
        <taxon>Jaapia</taxon>
    </lineage>
</organism>
<gene>
    <name evidence="2" type="ORF">JAAARDRAFT_85225</name>
</gene>
<dbReference type="InterPro" id="IPR011009">
    <property type="entry name" value="Kinase-like_dom_sf"/>
</dbReference>
<dbReference type="OrthoDB" id="346907at2759"/>
<dbReference type="GO" id="GO:0005524">
    <property type="term" value="F:ATP binding"/>
    <property type="evidence" value="ECO:0007669"/>
    <property type="project" value="InterPro"/>
</dbReference>
<evidence type="ECO:0000313" key="3">
    <source>
        <dbReference type="Proteomes" id="UP000027265"/>
    </source>
</evidence>
<name>A0A067PVI0_9AGAM</name>
<feature type="non-terminal residue" evidence="2">
    <location>
        <position position="1"/>
    </location>
</feature>
<dbReference type="InParanoid" id="A0A067PVI0"/>
<dbReference type="EMBL" id="KL197717">
    <property type="protein sequence ID" value="KDQ58828.1"/>
    <property type="molecule type" value="Genomic_DNA"/>
</dbReference>
<dbReference type="Proteomes" id="UP000027265">
    <property type="component" value="Unassembled WGS sequence"/>
</dbReference>
<dbReference type="PROSITE" id="PS00109">
    <property type="entry name" value="PROTEIN_KINASE_TYR"/>
    <property type="match status" value="1"/>
</dbReference>
<dbReference type="SUPFAM" id="SSF56112">
    <property type="entry name" value="Protein kinase-like (PK-like)"/>
    <property type="match status" value="1"/>
</dbReference>
<dbReference type="Pfam" id="PF00069">
    <property type="entry name" value="Pkinase"/>
    <property type="match status" value="1"/>
</dbReference>
<dbReference type="HOGENOM" id="CLU_000288_7_30_1"/>
<feature type="domain" description="Protein kinase" evidence="1">
    <location>
        <begin position="1"/>
        <end position="90"/>
    </location>
</feature>
<evidence type="ECO:0000259" key="1">
    <source>
        <dbReference type="PROSITE" id="PS50011"/>
    </source>
</evidence>
<dbReference type="InterPro" id="IPR000719">
    <property type="entry name" value="Prot_kinase_dom"/>
</dbReference>
<dbReference type="GO" id="GO:0007165">
    <property type="term" value="P:signal transduction"/>
    <property type="evidence" value="ECO:0007669"/>
    <property type="project" value="TreeGrafter"/>
</dbReference>
<dbReference type="PROSITE" id="PS50011">
    <property type="entry name" value="PROTEIN_KINASE_DOM"/>
    <property type="match status" value="1"/>
</dbReference>
<dbReference type="PANTHER" id="PTHR23257">
    <property type="entry name" value="SERINE-THREONINE PROTEIN KINASE"/>
    <property type="match status" value="1"/>
</dbReference>
<sequence>IAKGVEHIHLSGIVHGDLTPNNVLVDNGMPKLCDFGRSRDVTMAGFTASIVAGTIRYMAPELVPPEDDNNMPRVTMESDIYAFSMVTLEV</sequence>
<accession>A0A067PVI0</accession>
<proteinExistence type="predicted"/>
<dbReference type="GO" id="GO:0004672">
    <property type="term" value="F:protein kinase activity"/>
    <property type="evidence" value="ECO:0007669"/>
    <property type="project" value="InterPro"/>
</dbReference>
<evidence type="ECO:0000313" key="2">
    <source>
        <dbReference type="EMBL" id="KDQ58828.1"/>
    </source>
</evidence>
<dbReference type="GO" id="GO:0005737">
    <property type="term" value="C:cytoplasm"/>
    <property type="evidence" value="ECO:0007669"/>
    <property type="project" value="TreeGrafter"/>
</dbReference>
<dbReference type="Gene3D" id="1.10.510.10">
    <property type="entry name" value="Transferase(Phosphotransferase) domain 1"/>
    <property type="match status" value="1"/>
</dbReference>
<protein>
    <recommendedName>
        <fullName evidence="1">Protein kinase domain-containing protein</fullName>
    </recommendedName>
</protein>
<dbReference type="STRING" id="933084.A0A067PVI0"/>
<dbReference type="InterPro" id="IPR008266">
    <property type="entry name" value="Tyr_kinase_AS"/>
</dbReference>
<feature type="non-terminal residue" evidence="2">
    <location>
        <position position="90"/>
    </location>
</feature>
<reference evidence="3" key="1">
    <citation type="journal article" date="2014" name="Proc. Natl. Acad. Sci. U.S.A.">
        <title>Extensive sampling of basidiomycete genomes demonstrates inadequacy of the white-rot/brown-rot paradigm for wood decay fungi.</title>
        <authorList>
            <person name="Riley R."/>
            <person name="Salamov A.A."/>
            <person name="Brown D.W."/>
            <person name="Nagy L.G."/>
            <person name="Floudas D."/>
            <person name="Held B.W."/>
            <person name="Levasseur A."/>
            <person name="Lombard V."/>
            <person name="Morin E."/>
            <person name="Otillar R."/>
            <person name="Lindquist E.A."/>
            <person name="Sun H."/>
            <person name="LaButti K.M."/>
            <person name="Schmutz J."/>
            <person name="Jabbour D."/>
            <person name="Luo H."/>
            <person name="Baker S.E."/>
            <person name="Pisabarro A.G."/>
            <person name="Walton J.D."/>
            <person name="Blanchette R.A."/>
            <person name="Henrissat B."/>
            <person name="Martin F."/>
            <person name="Cullen D."/>
            <person name="Hibbett D.S."/>
            <person name="Grigoriev I.V."/>
        </authorList>
    </citation>
    <scope>NUCLEOTIDE SEQUENCE [LARGE SCALE GENOMIC DNA]</scope>
    <source>
        <strain evidence="3">MUCL 33604</strain>
    </source>
</reference>
<dbReference type="InterPro" id="IPR050167">
    <property type="entry name" value="Ser_Thr_protein_kinase"/>
</dbReference>